<dbReference type="Pfam" id="PF10996">
    <property type="entry name" value="Beta-Casp"/>
    <property type="match status" value="1"/>
</dbReference>
<accession>A0ABT9GPS5</accession>
<keyword evidence="5" id="KW-1185">Reference proteome</keyword>
<dbReference type="InterPro" id="IPR001279">
    <property type="entry name" value="Metallo-B-lactamas"/>
</dbReference>
<dbReference type="InterPro" id="IPR022712">
    <property type="entry name" value="Beta_Casp"/>
</dbReference>
<organism evidence="4 5">
    <name type="scientific">Alkalimonas delamerensis</name>
    <dbReference type="NCBI Taxonomy" id="265981"/>
    <lineage>
        <taxon>Bacteria</taxon>
        <taxon>Pseudomonadati</taxon>
        <taxon>Pseudomonadota</taxon>
        <taxon>Gammaproteobacteria</taxon>
        <taxon>Alkalimonas</taxon>
    </lineage>
</organism>
<reference evidence="4 5" key="1">
    <citation type="submission" date="2023-08" db="EMBL/GenBank/DDBJ databases">
        <authorList>
            <person name="Joshi A."/>
            <person name="Thite S."/>
        </authorList>
    </citation>
    <scope>NUCLEOTIDE SEQUENCE [LARGE SCALE GENOMIC DNA]</scope>
    <source>
        <strain evidence="4 5">1E1</strain>
    </source>
</reference>
<gene>
    <name evidence="4" type="ORF">Q3O59_08030</name>
</gene>
<keyword evidence="1 4" id="KW-0378">Hydrolase</keyword>
<dbReference type="SUPFAM" id="SSF56281">
    <property type="entry name" value="Metallo-hydrolase/oxidoreductase"/>
    <property type="match status" value="1"/>
</dbReference>
<dbReference type="PANTHER" id="PTHR11203:SF37">
    <property type="entry name" value="INTEGRATOR COMPLEX SUBUNIT 11"/>
    <property type="match status" value="1"/>
</dbReference>
<evidence type="ECO:0000313" key="5">
    <source>
        <dbReference type="Proteomes" id="UP001236258"/>
    </source>
</evidence>
<dbReference type="EMBL" id="JAUZVY010000002">
    <property type="protein sequence ID" value="MDP4528975.1"/>
    <property type="molecule type" value="Genomic_DNA"/>
</dbReference>
<sequence length="480" mass="52923">MSTRTSFLHHGAVDGVTGSCHQYLLRDDYSVLVDCGLFQGDEAGPGGSAGEPSIDFPLDGIRALLVTHVHIDHVGRIPYLLAAGFRGPIYCTKASALLLPLVLEDALKVGVTRDPALIETFLSLLQQQLVAVEYKQWLDLPAADGMQVQARFQVAGHILGSAYVEVRHRTLPARRWFTTVFSGDLGAPYTPLLPAPKAPAGADVVVIESTYGDKTHENRKERTKRLKQALLHSLQDNGTVIFPAFSIGRTQELLYELESLIHRLKGQAIHQHLRWDELKVIVDSPLAARFTSAYRQLKECWDDEAKAKLAAGRHPLSFEQLITVDSVAEHHQLVQRLSQTKMPAIVIAASGMCQGGRVVNYLKQMLPDPVHQVIFVGYQARGTLGAQLQRFGNRPGAFVNIDGERIAVRAEILSLGGYSAHADQQGLLNFVGRMRRKPKHVRIVHGDLAAKQALQQQFYTLGVPASIADAKLWTLLEHHS</sequence>
<dbReference type="CDD" id="cd16295">
    <property type="entry name" value="TTHA0252-CPSF-like_MBL-fold"/>
    <property type="match status" value="1"/>
</dbReference>
<dbReference type="Proteomes" id="UP001236258">
    <property type="component" value="Unassembled WGS sequence"/>
</dbReference>
<evidence type="ECO:0000256" key="1">
    <source>
        <dbReference type="ARBA" id="ARBA00022801"/>
    </source>
</evidence>
<dbReference type="SMART" id="SM00849">
    <property type="entry name" value="Lactamase_B"/>
    <property type="match status" value="1"/>
</dbReference>
<dbReference type="Pfam" id="PF07521">
    <property type="entry name" value="RMMBL"/>
    <property type="match status" value="1"/>
</dbReference>
<protein>
    <submittedName>
        <fullName evidence="4">MBL fold metallo-hydrolase</fullName>
        <ecNumber evidence="4">3.-.-.-</ecNumber>
    </submittedName>
</protein>
<dbReference type="RefSeq" id="WP_305945062.1">
    <property type="nucleotide sequence ID" value="NZ_JAUZVY010000002.1"/>
</dbReference>
<name>A0ABT9GPS5_9GAMM</name>
<feature type="domain" description="Beta-Casp" evidence="3">
    <location>
        <begin position="250"/>
        <end position="388"/>
    </location>
</feature>
<dbReference type="Gene3D" id="3.40.50.10890">
    <property type="match status" value="1"/>
</dbReference>
<proteinExistence type="predicted"/>
<dbReference type="InterPro" id="IPR036866">
    <property type="entry name" value="RibonucZ/Hydroxyglut_hydro"/>
</dbReference>
<dbReference type="EC" id="3.-.-.-" evidence="4"/>
<feature type="domain" description="Metallo-beta-lactamase" evidence="2">
    <location>
        <begin position="19"/>
        <end position="234"/>
    </location>
</feature>
<dbReference type="Pfam" id="PF00753">
    <property type="entry name" value="Lactamase_B"/>
    <property type="match status" value="1"/>
</dbReference>
<dbReference type="InterPro" id="IPR050698">
    <property type="entry name" value="MBL"/>
</dbReference>
<evidence type="ECO:0000313" key="4">
    <source>
        <dbReference type="EMBL" id="MDP4528975.1"/>
    </source>
</evidence>
<dbReference type="InterPro" id="IPR011108">
    <property type="entry name" value="RMMBL"/>
</dbReference>
<evidence type="ECO:0000259" key="3">
    <source>
        <dbReference type="SMART" id="SM01027"/>
    </source>
</evidence>
<dbReference type="Gene3D" id="3.60.15.10">
    <property type="entry name" value="Ribonuclease Z/Hydroxyacylglutathione hydrolase-like"/>
    <property type="match status" value="1"/>
</dbReference>
<comment type="caution">
    <text evidence="4">The sequence shown here is derived from an EMBL/GenBank/DDBJ whole genome shotgun (WGS) entry which is preliminary data.</text>
</comment>
<dbReference type="PANTHER" id="PTHR11203">
    <property type="entry name" value="CLEAVAGE AND POLYADENYLATION SPECIFICITY FACTOR FAMILY MEMBER"/>
    <property type="match status" value="1"/>
</dbReference>
<dbReference type="GO" id="GO:0016787">
    <property type="term" value="F:hydrolase activity"/>
    <property type="evidence" value="ECO:0007669"/>
    <property type="project" value="UniProtKB-KW"/>
</dbReference>
<dbReference type="SMART" id="SM01027">
    <property type="entry name" value="Beta-Casp"/>
    <property type="match status" value="1"/>
</dbReference>
<evidence type="ECO:0000259" key="2">
    <source>
        <dbReference type="SMART" id="SM00849"/>
    </source>
</evidence>